<sequence>MNNSVFSLGKKTAISLAVSTALMSNVAVSAENEGATSKVDETIAVRGLRSSLKQSMFDKKQSVLVSDGIAAEDLGKFPDLNVAESLQRITGVSIDRSGGEGQSVTVRGFGPEFNTVLVNGRQMATENAGREFSFDVLAAEQITGADVYKSSSAKLQEGSIGATINVSTARPFDNQGFHAIASVKAQYETLNEETSPAFSGLISNTFADGKFGALVAVSHQEREVQLNQIVTAGYRTGITLTNTDGDVIAENATIPRNLDMTVDEQKRTRTNLSTSLQYAPNADLTLTFDGLYSKFEVDSRVRDLAAWFEPNRVNSATIDPVSRTAIKFDQVGGSANTDFVDHTRNSRDVTASLLGFNADWQINDDLKANFDVSKSSAKDDSAGKSRFNVIGIENTFSFDLSSGKPVATHQGFGSGTLPSADLARAHYNEVGGLGGEAQNRGATVEDDILEAKADFEYIPTSDTLTSLKFGAYLQEREKQRFRAFGNAGCAFCGYHASLPAGLLETYTASNYFEGVANTWYTYDANAYFEYMGTDAAAASHDASALAQHVAAGNDPSTYTSAATNYGDGFVAVVQDDRYKVKEEILSAYVDATFQGDFGDLPYSINWGLRYSQTSTESTGIQAELTDIVQTADPTLFSNVTGAGVEVSSSSDYGVLLPSLNLKLDLTNDLILRGAIYDSLTRPTLSDLSPTTVYGEPRRQNLTASGGNAQLQPFRSENYDISLEWYYGDTSSFTVAAFNKDVTDWIVTLPGDEEFTLSDRNAPDFACSTCGAGDTSDELNGASEMLTVSRPQNAVDGNVNGIEIAWLHTFEFGFGVQANATIVNSSEELNTLLEGLGDSQNLILFYENNGFQTRLAFNNRETFLRTAVNPTGGEPIYGKTYGQWDLSASYDINETINVFFEGINITEEEIIQHGRYANQIISVEDNGARFAVGVRGTF</sequence>
<dbReference type="PANTHER" id="PTHR40980:SF3">
    <property type="entry name" value="TONB-DEPENDENT RECEPTOR-LIKE BETA-BARREL DOMAIN-CONTAINING PROTEIN"/>
    <property type="match status" value="1"/>
</dbReference>
<keyword evidence="2 4" id="KW-0472">Membrane</keyword>
<evidence type="ECO:0000256" key="3">
    <source>
        <dbReference type="ARBA" id="ARBA00023237"/>
    </source>
</evidence>
<dbReference type="Gene3D" id="2.40.170.20">
    <property type="entry name" value="TonB-dependent receptor, beta-barrel domain"/>
    <property type="match status" value="1"/>
</dbReference>
<dbReference type="InterPro" id="IPR000531">
    <property type="entry name" value="Beta-barrel_TonB"/>
</dbReference>
<dbReference type="InterPro" id="IPR010104">
    <property type="entry name" value="TonB_rcpt_bac"/>
</dbReference>
<dbReference type="InterPro" id="IPR012910">
    <property type="entry name" value="Plug_dom"/>
</dbReference>
<evidence type="ECO:0000259" key="7">
    <source>
        <dbReference type="Pfam" id="PF07715"/>
    </source>
</evidence>
<dbReference type="RefSeq" id="WP_350400563.1">
    <property type="nucleotide sequence ID" value="NZ_JBELOE010000067.1"/>
</dbReference>
<evidence type="ECO:0000313" key="8">
    <source>
        <dbReference type="EMBL" id="MER2490770.1"/>
    </source>
</evidence>
<dbReference type="InterPro" id="IPR036942">
    <property type="entry name" value="Beta-barrel_TonB_sf"/>
</dbReference>
<gene>
    <name evidence="8" type="ORF">ABS311_02595</name>
</gene>
<dbReference type="SUPFAM" id="SSF56935">
    <property type="entry name" value="Porins"/>
    <property type="match status" value="1"/>
</dbReference>
<feature type="chain" id="PRO_5047064896" evidence="5">
    <location>
        <begin position="30"/>
        <end position="937"/>
    </location>
</feature>
<keyword evidence="4" id="KW-0798">TonB box</keyword>
<evidence type="ECO:0000256" key="2">
    <source>
        <dbReference type="ARBA" id="ARBA00023136"/>
    </source>
</evidence>
<protein>
    <submittedName>
        <fullName evidence="8">TonB-dependent receptor</fullName>
    </submittedName>
</protein>
<dbReference type="Pfam" id="PF00593">
    <property type="entry name" value="TonB_dep_Rec_b-barrel"/>
    <property type="match status" value="1"/>
</dbReference>
<dbReference type="NCBIfam" id="TIGR01782">
    <property type="entry name" value="TonB-Xanth-Caul"/>
    <property type="match status" value="1"/>
</dbReference>
<keyword evidence="3" id="KW-0998">Cell outer membrane</keyword>
<dbReference type="PANTHER" id="PTHR40980">
    <property type="entry name" value="PLUG DOMAIN-CONTAINING PROTEIN"/>
    <property type="match status" value="1"/>
</dbReference>
<comment type="similarity">
    <text evidence="4">Belongs to the TonB-dependent receptor family.</text>
</comment>
<evidence type="ECO:0000259" key="6">
    <source>
        <dbReference type="Pfam" id="PF00593"/>
    </source>
</evidence>
<evidence type="ECO:0000256" key="4">
    <source>
        <dbReference type="RuleBase" id="RU003357"/>
    </source>
</evidence>
<organism evidence="8 9">
    <name type="scientific">Catenovulum sediminis</name>
    <dbReference type="NCBI Taxonomy" id="1740262"/>
    <lineage>
        <taxon>Bacteria</taxon>
        <taxon>Pseudomonadati</taxon>
        <taxon>Pseudomonadota</taxon>
        <taxon>Gammaproteobacteria</taxon>
        <taxon>Alteromonadales</taxon>
        <taxon>Alteromonadaceae</taxon>
        <taxon>Catenovulum</taxon>
    </lineage>
</organism>
<evidence type="ECO:0000313" key="9">
    <source>
        <dbReference type="Proteomes" id="UP001467690"/>
    </source>
</evidence>
<feature type="signal peptide" evidence="5">
    <location>
        <begin position="1"/>
        <end position="29"/>
    </location>
</feature>
<dbReference type="InterPro" id="IPR037066">
    <property type="entry name" value="Plug_dom_sf"/>
</dbReference>
<keyword evidence="5" id="KW-0732">Signal</keyword>
<name>A0ABV1RD16_9ALTE</name>
<proteinExistence type="inferred from homology"/>
<reference evidence="8 9" key="1">
    <citation type="submission" date="2024-06" db="EMBL/GenBank/DDBJ databases">
        <authorList>
            <person name="Chen R.Y."/>
        </authorList>
    </citation>
    <scope>NUCLEOTIDE SEQUENCE [LARGE SCALE GENOMIC DNA]</scope>
    <source>
        <strain evidence="8 9">D2</strain>
    </source>
</reference>
<evidence type="ECO:0000256" key="5">
    <source>
        <dbReference type="SAM" id="SignalP"/>
    </source>
</evidence>
<accession>A0ABV1RD16</accession>
<dbReference type="Proteomes" id="UP001467690">
    <property type="component" value="Unassembled WGS sequence"/>
</dbReference>
<feature type="domain" description="TonB-dependent receptor-like beta-barrel" evidence="6">
    <location>
        <begin position="410"/>
        <end position="904"/>
    </location>
</feature>
<dbReference type="Gene3D" id="2.170.130.10">
    <property type="entry name" value="TonB-dependent receptor, plug domain"/>
    <property type="match status" value="1"/>
</dbReference>
<keyword evidence="9" id="KW-1185">Reference proteome</keyword>
<feature type="domain" description="TonB-dependent receptor plug" evidence="7">
    <location>
        <begin position="62"/>
        <end position="162"/>
    </location>
</feature>
<comment type="caution">
    <text evidence="8">The sequence shown here is derived from an EMBL/GenBank/DDBJ whole genome shotgun (WGS) entry which is preliminary data.</text>
</comment>
<comment type="subcellular location">
    <subcellularLocation>
        <location evidence="1 4">Cell outer membrane</location>
    </subcellularLocation>
</comment>
<dbReference type="Pfam" id="PF07715">
    <property type="entry name" value="Plug"/>
    <property type="match status" value="1"/>
</dbReference>
<keyword evidence="8" id="KW-0675">Receptor</keyword>
<evidence type="ECO:0000256" key="1">
    <source>
        <dbReference type="ARBA" id="ARBA00004442"/>
    </source>
</evidence>
<dbReference type="EMBL" id="JBELOE010000067">
    <property type="protein sequence ID" value="MER2490770.1"/>
    <property type="molecule type" value="Genomic_DNA"/>
</dbReference>